<evidence type="ECO:0000256" key="2">
    <source>
        <dbReference type="ARBA" id="ARBA00022525"/>
    </source>
</evidence>
<evidence type="ECO:0000256" key="1">
    <source>
        <dbReference type="ARBA" id="ARBA00004613"/>
    </source>
</evidence>
<dbReference type="GO" id="GO:0005576">
    <property type="term" value="C:extracellular region"/>
    <property type="evidence" value="ECO:0007669"/>
    <property type="project" value="UniProtKB-SubCell"/>
</dbReference>
<feature type="region of interest" description="Disordered" evidence="3">
    <location>
        <begin position="177"/>
        <end position="255"/>
    </location>
</feature>
<dbReference type="PROSITE" id="PS00330">
    <property type="entry name" value="HEMOLYSIN_CALCIUM"/>
    <property type="match status" value="2"/>
</dbReference>
<dbReference type="InterPro" id="IPR001343">
    <property type="entry name" value="Hemolysn_Ca-bd"/>
</dbReference>
<dbReference type="Pfam" id="PF00188">
    <property type="entry name" value="CAP"/>
    <property type="match status" value="1"/>
</dbReference>
<evidence type="ECO:0000259" key="4">
    <source>
        <dbReference type="Pfam" id="PF00188"/>
    </source>
</evidence>
<dbReference type="AlphaFoldDB" id="A0A6B2NN04"/>
<dbReference type="Gene3D" id="2.150.10.10">
    <property type="entry name" value="Serralysin-like metalloprotease, C-terminal"/>
    <property type="match status" value="3"/>
</dbReference>
<evidence type="ECO:0000313" key="5">
    <source>
        <dbReference type="EMBL" id="NDW45491.1"/>
    </source>
</evidence>
<dbReference type="InterPro" id="IPR014044">
    <property type="entry name" value="CAP_dom"/>
</dbReference>
<dbReference type="InterPro" id="IPR011049">
    <property type="entry name" value="Serralysin-like_metalloprot_C"/>
</dbReference>
<organism evidence="5">
    <name type="scientific">Ruegeria sp. PrR005</name>
    <dbReference type="NCBI Taxonomy" id="2706882"/>
    <lineage>
        <taxon>Bacteria</taxon>
        <taxon>Pseudomonadati</taxon>
        <taxon>Pseudomonadota</taxon>
        <taxon>Alphaproteobacteria</taxon>
        <taxon>Rhodobacterales</taxon>
        <taxon>Roseobacteraceae</taxon>
        <taxon>Ruegeria</taxon>
    </lineage>
</organism>
<dbReference type="CDD" id="cd05379">
    <property type="entry name" value="CAP_bacterial"/>
    <property type="match status" value="1"/>
</dbReference>
<dbReference type="PRINTS" id="PR00313">
    <property type="entry name" value="CABNDNGRPT"/>
</dbReference>
<evidence type="ECO:0000256" key="3">
    <source>
        <dbReference type="SAM" id="MobiDB-lite"/>
    </source>
</evidence>
<dbReference type="Pfam" id="PF00353">
    <property type="entry name" value="HemolysinCabind"/>
    <property type="match status" value="4"/>
</dbReference>
<dbReference type="InterPro" id="IPR035940">
    <property type="entry name" value="CAP_sf"/>
</dbReference>
<protein>
    <recommendedName>
        <fullName evidence="4">SCP domain-containing protein</fullName>
    </recommendedName>
</protein>
<comment type="caution">
    <text evidence="5">The sequence shown here is derived from an EMBL/GenBank/DDBJ whole genome shotgun (WGS) entry which is preliminary data.</text>
</comment>
<reference evidence="5" key="1">
    <citation type="submission" date="2020-02" db="EMBL/GenBank/DDBJ databases">
        <title>Delineation of the pyrene-degrading pathway in Roseobacter clade bacteria by genomic analysis.</title>
        <authorList>
            <person name="Zhou H."/>
            <person name="Wang H."/>
        </authorList>
    </citation>
    <scope>NUCLEOTIDE SEQUENCE</scope>
    <source>
        <strain evidence="5">PrR005</strain>
    </source>
</reference>
<feature type="domain" description="SCP" evidence="4">
    <location>
        <begin position="12"/>
        <end position="142"/>
    </location>
</feature>
<proteinExistence type="predicted"/>
<accession>A0A6B2NN04</accession>
<dbReference type="SUPFAM" id="SSF55797">
    <property type="entry name" value="PR-1-like"/>
    <property type="match status" value="1"/>
</dbReference>
<dbReference type="Gene3D" id="3.40.33.10">
    <property type="entry name" value="CAP"/>
    <property type="match status" value="1"/>
</dbReference>
<dbReference type="PANTHER" id="PTHR38340:SF1">
    <property type="entry name" value="S-LAYER PROTEIN"/>
    <property type="match status" value="1"/>
</dbReference>
<feature type="compositionally biased region" description="Gly residues" evidence="3">
    <location>
        <begin position="231"/>
        <end position="244"/>
    </location>
</feature>
<dbReference type="SUPFAM" id="SSF51120">
    <property type="entry name" value="beta-Roll"/>
    <property type="match status" value="3"/>
</dbReference>
<keyword evidence="2" id="KW-0964">Secreted</keyword>
<dbReference type="EMBL" id="JAAGOX010000014">
    <property type="protein sequence ID" value="NDW45491.1"/>
    <property type="molecule type" value="Genomic_DNA"/>
</dbReference>
<comment type="subcellular location">
    <subcellularLocation>
        <location evidence="1">Secreted</location>
    </subcellularLocation>
</comment>
<dbReference type="InterPro" id="IPR050557">
    <property type="entry name" value="RTX_toxin/Mannuronan_C5-epim"/>
</dbReference>
<dbReference type="InterPro" id="IPR018511">
    <property type="entry name" value="Hemolysin-typ_Ca-bd_CS"/>
</dbReference>
<gene>
    <name evidence="5" type="ORF">G0P99_11015</name>
</gene>
<dbReference type="RefSeq" id="WP_164129712.1">
    <property type="nucleotide sequence ID" value="NZ_JAAGOX010000014.1"/>
</dbReference>
<sequence>MSVASTIERQMLDLINQERAAAGLNPVTLELRLNSSAEVHSQWMLDRDVFSHTGAGGSSPGDRMEDAGFVFSGNWTWAENIAWQSERGAPGLADDVIDLHTGLMNSPGHRANILNPDVTVIGIGIEQGDYRGWDAVMVTQNFARTSAPVQVDAGSGLIGGAGADRIYGTAGDDRIEGGGGDDVLAGRSGHDTIDGGAGNDRAWGGDGNDRMTGADGHDNLNGGNGHDWLSGGNGNDTISGGGGNDRVRGDAGNDLLGGGAGSDTLAGGSGADRLWGVDGNDWIWGGSQNDQLYGGTGNDTLIAGPGDDLLRGEDGRDHLNGSAGNDDLAGGAGADLFVFSAGRDIVRDFGAGGEADRIDLRAAAGITGFGDLFANHLSFADDNALITDAMGEVMVLEGIGRGVLEAGDFLF</sequence>
<dbReference type="PANTHER" id="PTHR38340">
    <property type="entry name" value="S-LAYER PROTEIN"/>
    <property type="match status" value="1"/>
</dbReference>
<name>A0A6B2NN04_9RHOB</name>
<dbReference type="GO" id="GO:0005509">
    <property type="term" value="F:calcium ion binding"/>
    <property type="evidence" value="ECO:0007669"/>
    <property type="project" value="InterPro"/>
</dbReference>